<accession>A0AAU7DSY1</accession>
<dbReference type="AlphaFoldDB" id="A0AAU7DSY1"/>
<keyword evidence="1" id="KW-1133">Transmembrane helix</keyword>
<reference evidence="2" key="1">
    <citation type="submission" date="2024-02" db="EMBL/GenBank/DDBJ databases">
        <title>Tomenella chthoni gen. nov. sp. nov., a member of the family Jonesiaceae isolated from bat guano.</title>
        <authorList>
            <person name="Miller S.L."/>
            <person name="King J."/>
            <person name="Sankaranarayanan K."/>
            <person name="Lawson P.A."/>
        </authorList>
    </citation>
    <scope>NUCLEOTIDE SEQUENCE</scope>
    <source>
        <strain evidence="2">BS-20</strain>
    </source>
</reference>
<gene>
    <name evidence="2" type="ORF">V5R04_09280</name>
</gene>
<protein>
    <submittedName>
        <fullName evidence="2">Uncharacterized protein</fullName>
    </submittedName>
</protein>
<feature type="transmembrane region" description="Helical" evidence="1">
    <location>
        <begin position="12"/>
        <end position="32"/>
    </location>
</feature>
<dbReference type="EMBL" id="CP146203">
    <property type="protein sequence ID" value="XBH20439.1"/>
    <property type="molecule type" value="Genomic_DNA"/>
</dbReference>
<keyword evidence="1" id="KW-0812">Transmembrane</keyword>
<evidence type="ECO:0000313" key="2">
    <source>
        <dbReference type="EMBL" id="XBH20439.1"/>
    </source>
</evidence>
<name>A0AAU7DSY1_9MICO</name>
<sequence>MTLLENRTRMNGVTWQGIPAFFIVGTGIYYLGRHLNVTGPTKKLAAMIAQYNEQAGVLASPSINHAPTAPLHV</sequence>
<evidence type="ECO:0000256" key="1">
    <source>
        <dbReference type="SAM" id="Phobius"/>
    </source>
</evidence>
<organism evidence="2">
    <name type="scientific">Jonesiaceae bacterium BS-20</name>
    <dbReference type="NCBI Taxonomy" id="3120821"/>
    <lineage>
        <taxon>Bacteria</taxon>
        <taxon>Bacillati</taxon>
        <taxon>Actinomycetota</taxon>
        <taxon>Actinomycetes</taxon>
        <taxon>Micrococcales</taxon>
        <taxon>Jonesiaceae</taxon>
    </lineage>
</organism>
<proteinExistence type="predicted"/>
<keyword evidence="1" id="KW-0472">Membrane</keyword>